<evidence type="ECO:0000313" key="2">
    <source>
        <dbReference type="EMBL" id="CDF80255.1"/>
    </source>
</evidence>
<feature type="domain" description="DUF6876" evidence="1">
    <location>
        <begin position="8"/>
        <end position="126"/>
    </location>
</feature>
<dbReference type="Pfam" id="PF21781">
    <property type="entry name" value="DUF6876"/>
    <property type="match status" value="1"/>
</dbReference>
<dbReference type="eggNOG" id="ENOG5032ZB4">
    <property type="taxonomic scope" value="Bacteria"/>
</dbReference>
<dbReference type="InterPro" id="IPR049241">
    <property type="entry name" value="DUF6876"/>
</dbReference>
<proteinExistence type="predicted"/>
<keyword evidence="3" id="KW-1185">Reference proteome</keyword>
<evidence type="ECO:0000259" key="1">
    <source>
        <dbReference type="Pfam" id="PF21781"/>
    </source>
</evidence>
<reference evidence="2 3" key="1">
    <citation type="journal article" date="2013" name="Appl. Environ. Microbiol.">
        <title>The genome of the alga-associated marine flavobacterium Formosa agariphila KMM 3901T reveals a broad potential for degradation of algal polysaccharides.</title>
        <authorList>
            <person name="Mann A.J."/>
            <person name="Hahnke R.L."/>
            <person name="Huang S."/>
            <person name="Werner J."/>
            <person name="Xing P."/>
            <person name="Barbeyron T."/>
            <person name="Huettel B."/>
            <person name="Stueber K."/>
            <person name="Reinhardt R."/>
            <person name="Harder J."/>
            <person name="Gloeckner F.O."/>
            <person name="Amann R.I."/>
            <person name="Teeling H."/>
        </authorList>
    </citation>
    <scope>NUCLEOTIDE SEQUENCE [LARGE SCALE GENOMIC DNA]</scope>
    <source>
        <strain evidence="3">DSM 15362 / KCTC 12365 / LMG 23005 / KMM 3901</strain>
    </source>
</reference>
<sequence length="126" mass="14674">MTTQAHILQHKLDHFCGSQTVFEIPTFGTRFTEGVQFLTTEARCFWLITDASIIAHNLMAKSYFITIDFKRLPIVEQIKKGYEAQVTFSDGDENVFEIQTYQSTDFPFDTFKLFFIDNTLMLTSEY</sequence>
<dbReference type="RefSeq" id="WP_038531213.1">
    <property type="nucleotide sequence ID" value="NZ_HG315671.1"/>
</dbReference>
<name>T2KND2_FORAG</name>
<evidence type="ECO:0000313" key="3">
    <source>
        <dbReference type="Proteomes" id="UP000016160"/>
    </source>
</evidence>
<dbReference type="EMBL" id="HG315671">
    <property type="protein sequence ID" value="CDF80255.1"/>
    <property type="molecule type" value="Genomic_DNA"/>
</dbReference>
<dbReference type="HOGENOM" id="CLU_1979027_0_0_10"/>
<organism evidence="2 3">
    <name type="scientific">Formosa agariphila (strain DSM 15362 / KCTC 12365 / LMG 23005 / KMM 3901 / M-2Alg 35-1)</name>
    <dbReference type="NCBI Taxonomy" id="1347342"/>
    <lineage>
        <taxon>Bacteria</taxon>
        <taxon>Pseudomonadati</taxon>
        <taxon>Bacteroidota</taxon>
        <taxon>Flavobacteriia</taxon>
        <taxon>Flavobacteriales</taxon>
        <taxon>Flavobacteriaceae</taxon>
        <taxon>Formosa</taxon>
    </lineage>
</organism>
<gene>
    <name evidence="2" type="ORF">BN863_25430</name>
</gene>
<dbReference type="STRING" id="1347342.BN863_25430"/>
<dbReference type="PATRIC" id="fig|1347342.6.peg.2558"/>
<dbReference type="OrthoDB" id="1441652at2"/>
<dbReference type="Proteomes" id="UP000016160">
    <property type="component" value="Chromosome"/>
</dbReference>
<protein>
    <recommendedName>
        <fullName evidence="1">DUF6876 domain-containing protein</fullName>
    </recommendedName>
</protein>
<dbReference type="AlphaFoldDB" id="T2KND2"/>
<accession>T2KND2</accession>